<evidence type="ECO:0000256" key="4">
    <source>
        <dbReference type="SAM" id="MobiDB-lite"/>
    </source>
</evidence>
<keyword evidence="1 3" id="KW-0694">RNA-binding</keyword>
<dbReference type="EMBL" id="GBRD01017629">
    <property type="protein sequence ID" value="JAG48198.1"/>
    <property type="molecule type" value="Transcribed_RNA"/>
</dbReference>
<reference evidence="6" key="1">
    <citation type="submission" date="2014-09" db="EMBL/GenBank/DDBJ databases">
        <authorList>
            <person name="Magalhaes I.L.F."/>
            <person name="Oliveira U."/>
            <person name="Santos F.R."/>
            <person name="Vidigal T.H.D.A."/>
            <person name="Brescovit A.D."/>
            <person name="Santos A.J."/>
        </authorList>
    </citation>
    <scope>NUCLEOTIDE SEQUENCE</scope>
</reference>
<evidence type="ECO:0000256" key="1">
    <source>
        <dbReference type="ARBA" id="ARBA00022884"/>
    </source>
</evidence>
<dbReference type="GO" id="GO:0045727">
    <property type="term" value="P:positive regulation of translation"/>
    <property type="evidence" value="ECO:0007669"/>
    <property type="project" value="TreeGrafter"/>
</dbReference>
<feature type="region of interest" description="Disordered" evidence="4">
    <location>
        <begin position="692"/>
        <end position="717"/>
    </location>
</feature>
<dbReference type="InterPro" id="IPR036390">
    <property type="entry name" value="WH_DNA-bd_sf"/>
</dbReference>
<feature type="compositionally biased region" description="Basic and acidic residues" evidence="4">
    <location>
        <begin position="945"/>
        <end position="965"/>
    </location>
</feature>
<dbReference type="FunFam" id="1.10.10.10:FF:000131">
    <property type="entry name" value="la-related protein 1B isoform X2"/>
    <property type="match status" value="1"/>
</dbReference>
<feature type="compositionally biased region" description="Polar residues" evidence="4">
    <location>
        <begin position="418"/>
        <end position="434"/>
    </location>
</feature>
<feature type="compositionally biased region" description="Basic and acidic residues" evidence="4">
    <location>
        <begin position="899"/>
        <end position="913"/>
    </location>
</feature>
<proteinExistence type="predicted"/>
<dbReference type="Pfam" id="PF21071">
    <property type="entry name" value="LARP1_HEAT"/>
    <property type="match status" value="1"/>
</dbReference>
<dbReference type="GO" id="GO:0010494">
    <property type="term" value="C:cytoplasmic stress granule"/>
    <property type="evidence" value="ECO:0007669"/>
    <property type="project" value="TreeGrafter"/>
</dbReference>
<dbReference type="PROSITE" id="PS50961">
    <property type="entry name" value="HTH_LA"/>
    <property type="match status" value="1"/>
</dbReference>
<feature type="region of interest" description="Disordered" evidence="4">
    <location>
        <begin position="1"/>
        <end position="82"/>
    </location>
</feature>
<dbReference type="AlphaFoldDB" id="A0A0K8S4M9"/>
<dbReference type="SMART" id="SM00684">
    <property type="entry name" value="DM15"/>
    <property type="match status" value="3"/>
</dbReference>
<sequence>MKASNFTDIEDWPSLGKVVQQRKASTSTDSVETEPQIKSEPPKKEDSPDMSLENGTQSTSDDNNPPDSNDADRKKIKQTKGVSRQKWVPLEFDLSKGRAKMERISKSNMRSSESEANSHFKPRGEQPSFRGGRGGRNLIRGRGGRLRGSMRPRFNDLEYSDYPTDYTQLNKFIGMGDFMVPYLGTYYYDSSSYNNLDYPTLKEYLRKQIEYYFSEENLEKDLFIRRKMDDEGYIPVTLIASFYRVRSLTPDLNKILSAIKASNQLELVHNTKVRSKNDPTRWPIPDTVGNPVFISSTHPLAMHPLGQPVVQIPLHNNQPSHLPRAYNSFPLPVVAPPHLSYSSGSDNLNPDVPEFVPVTFTNGLGGDKEKEVKPNQGNGRGDASSNVSSSPSKLSEMPAASTSPINLNHGDAPMSASEAISSGSPNARNATPLSGNVDDWHEVKRKKSITGNAASTGNRKASDSRLDTAPSLPEQEELDFQFDEELDVPVGRSNTFTDWSDDEGDDFEISDNELNKLLIVTQTSQSSRISKHDGHDRTGDWTSRVKMSQDLEQAIDIGLQYYEDSLLLKDEKNLISPASHKTLTIISQEDYEKMFPKTPKKHQSAPPPPPPPPSLNQPDYNESNIQIAGNVGDVPKTSDSKKRIVRAPGSRFYAVVKEAERPEKGFKRKTRHSKNPPVEHHVGWVLDVREHRPRTTSTGSSAGTSPNEGFLSGSAPSSLPTFQHPSHALLKDNNFTPQVYHKYHSRCLKERKQLGSGQSQEMNTLFRFWSFFLRQHFNQNMYKEFQRLALEDARQGFRYGLECLFRYYSYGLEKVFRPQLYQDFQMETIADYESGQLYGLEKFWAFLKYYKHSSKLAVDAKLKGYLANFKTIEDFRVLEANEDNAACGPLPSDKRRNRCVSESDSAVRKDDTGTSRAYNSRTRTGSIGSGRFLRHRSESLSVDFVKPKPKDRHNSESKPHPERRGSSTGKSNDPERTSSGGKSNDHA</sequence>
<organism evidence="6">
    <name type="scientific">Lygus hesperus</name>
    <name type="common">Western plant bug</name>
    <dbReference type="NCBI Taxonomy" id="30085"/>
    <lineage>
        <taxon>Eukaryota</taxon>
        <taxon>Metazoa</taxon>
        <taxon>Ecdysozoa</taxon>
        <taxon>Arthropoda</taxon>
        <taxon>Hexapoda</taxon>
        <taxon>Insecta</taxon>
        <taxon>Pterygota</taxon>
        <taxon>Neoptera</taxon>
        <taxon>Paraneoptera</taxon>
        <taxon>Hemiptera</taxon>
        <taxon>Heteroptera</taxon>
        <taxon>Panheteroptera</taxon>
        <taxon>Cimicomorpha</taxon>
        <taxon>Miridae</taxon>
        <taxon>Mirini</taxon>
        <taxon>Lygus</taxon>
    </lineage>
</organism>
<feature type="compositionally biased region" description="Basic and acidic residues" evidence="4">
    <location>
        <begin position="35"/>
        <end position="47"/>
    </location>
</feature>
<dbReference type="GO" id="GO:0005829">
    <property type="term" value="C:cytosol"/>
    <property type="evidence" value="ECO:0007669"/>
    <property type="project" value="TreeGrafter"/>
</dbReference>
<feature type="compositionally biased region" description="Polar residues" evidence="4">
    <location>
        <begin position="966"/>
        <end position="987"/>
    </location>
</feature>
<dbReference type="PANTHER" id="PTHR22792">
    <property type="entry name" value="LUPUS LA PROTEIN-RELATED"/>
    <property type="match status" value="1"/>
</dbReference>
<feature type="region of interest" description="Disordered" evidence="4">
    <location>
        <begin position="596"/>
        <end position="622"/>
    </location>
</feature>
<dbReference type="GO" id="GO:0048255">
    <property type="term" value="P:mRNA stabilization"/>
    <property type="evidence" value="ECO:0007669"/>
    <property type="project" value="InterPro"/>
</dbReference>
<dbReference type="Pfam" id="PF05383">
    <property type="entry name" value="La"/>
    <property type="match status" value="1"/>
</dbReference>
<dbReference type="Gene3D" id="1.10.10.10">
    <property type="entry name" value="Winged helix-like DNA-binding domain superfamily/Winged helix DNA-binding domain"/>
    <property type="match status" value="1"/>
</dbReference>
<dbReference type="InterPro" id="IPR036388">
    <property type="entry name" value="WH-like_DNA-bd_sf"/>
</dbReference>
<dbReference type="InterPro" id="IPR006630">
    <property type="entry name" value="La_HTH"/>
</dbReference>
<feature type="compositionally biased region" description="Low complexity" evidence="4">
    <location>
        <begin position="384"/>
        <end position="395"/>
    </location>
</feature>
<protein>
    <recommendedName>
        <fullName evidence="2">La-related protein 1</fullName>
    </recommendedName>
</protein>
<evidence type="ECO:0000259" key="5">
    <source>
        <dbReference type="PROSITE" id="PS50961"/>
    </source>
</evidence>
<feature type="region of interest" description="Disordered" evidence="4">
    <location>
        <begin position="359"/>
        <end position="476"/>
    </location>
</feature>
<evidence type="ECO:0000256" key="3">
    <source>
        <dbReference type="PROSITE-ProRule" id="PRU00332"/>
    </source>
</evidence>
<accession>A0A0K8S4M9</accession>
<dbReference type="GO" id="GO:0008187">
    <property type="term" value="F:poly-pyrimidine tract binding"/>
    <property type="evidence" value="ECO:0007669"/>
    <property type="project" value="UniProtKB-ARBA"/>
</dbReference>
<feature type="compositionally biased region" description="Low complexity" evidence="4">
    <location>
        <begin position="695"/>
        <end position="705"/>
    </location>
</feature>
<evidence type="ECO:0000256" key="2">
    <source>
        <dbReference type="ARBA" id="ARBA00072183"/>
    </source>
</evidence>
<dbReference type="InterPro" id="IPR045180">
    <property type="entry name" value="La_dom_prot"/>
</dbReference>
<dbReference type="SMART" id="SM00715">
    <property type="entry name" value="LA"/>
    <property type="match status" value="1"/>
</dbReference>
<feature type="compositionally biased region" description="Polar residues" evidence="4">
    <location>
        <begin position="449"/>
        <end position="459"/>
    </location>
</feature>
<dbReference type="SUPFAM" id="SSF46785">
    <property type="entry name" value="Winged helix' DNA-binding domain"/>
    <property type="match status" value="1"/>
</dbReference>
<dbReference type="PANTHER" id="PTHR22792:SF132">
    <property type="entry name" value="LA-RELATED PROTEIN 1"/>
    <property type="match status" value="1"/>
</dbReference>
<dbReference type="GO" id="GO:0000339">
    <property type="term" value="F:RNA cap binding"/>
    <property type="evidence" value="ECO:0007669"/>
    <property type="project" value="InterPro"/>
</dbReference>
<feature type="compositionally biased region" description="Basic and acidic residues" evidence="4">
    <location>
        <begin position="112"/>
        <end position="124"/>
    </location>
</feature>
<feature type="domain" description="HTH La-type RNA-binding" evidence="5">
    <location>
        <begin position="195"/>
        <end position="286"/>
    </location>
</feature>
<dbReference type="InterPro" id="IPR006607">
    <property type="entry name" value="DM15"/>
</dbReference>
<feature type="compositionally biased region" description="Pro residues" evidence="4">
    <location>
        <begin position="605"/>
        <end position="615"/>
    </location>
</feature>
<name>A0A0K8S4M9_LYGHE</name>
<evidence type="ECO:0000313" key="6">
    <source>
        <dbReference type="EMBL" id="JAG48198.1"/>
    </source>
</evidence>
<feature type="region of interest" description="Disordered" evidence="4">
    <location>
        <begin position="886"/>
        <end position="987"/>
    </location>
</feature>
<feature type="region of interest" description="Disordered" evidence="4">
    <location>
        <begin position="99"/>
        <end position="146"/>
    </location>
</feature>
<feature type="compositionally biased region" description="Polar residues" evidence="4">
    <location>
        <begin position="914"/>
        <end position="926"/>
    </location>
</feature>